<protein>
    <submittedName>
        <fullName evidence="7">Lipopolysaccharide biosynthesis protein</fullName>
    </submittedName>
</protein>
<evidence type="ECO:0000256" key="6">
    <source>
        <dbReference type="SAM" id="Phobius"/>
    </source>
</evidence>
<dbReference type="AlphaFoldDB" id="T2KP40"/>
<dbReference type="RefSeq" id="WP_038531160.1">
    <property type="nucleotide sequence ID" value="NZ_HG315671.1"/>
</dbReference>
<comment type="subcellular location">
    <subcellularLocation>
        <location evidence="1">Cell membrane</location>
        <topology evidence="1">Multi-pass membrane protein</topology>
    </subcellularLocation>
</comment>
<feature type="transmembrane region" description="Helical" evidence="6">
    <location>
        <begin position="274"/>
        <end position="292"/>
    </location>
</feature>
<dbReference type="PATRIC" id="fig|1347342.6.peg.2535"/>
<feature type="transmembrane region" description="Helical" evidence="6">
    <location>
        <begin position="227"/>
        <end position="254"/>
    </location>
</feature>
<dbReference type="GO" id="GO:0005886">
    <property type="term" value="C:plasma membrane"/>
    <property type="evidence" value="ECO:0007669"/>
    <property type="project" value="UniProtKB-SubCell"/>
</dbReference>
<keyword evidence="3 6" id="KW-0812">Transmembrane</keyword>
<feature type="transmembrane region" description="Helical" evidence="6">
    <location>
        <begin position="53"/>
        <end position="73"/>
    </location>
</feature>
<feature type="transmembrane region" description="Helical" evidence="6">
    <location>
        <begin position="345"/>
        <end position="367"/>
    </location>
</feature>
<feature type="transmembrane region" description="Helical" evidence="6">
    <location>
        <begin position="410"/>
        <end position="428"/>
    </location>
</feature>
<evidence type="ECO:0000313" key="8">
    <source>
        <dbReference type="Proteomes" id="UP000016160"/>
    </source>
</evidence>
<dbReference type="GO" id="GO:0009246">
    <property type="term" value="P:enterobacterial common antigen biosynthetic process"/>
    <property type="evidence" value="ECO:0007669"/>
    <property type="project" value="InterPro"/>
</dbReference>
<feature type="transmembrane region" description="Helical" evidence="6">
    <location>
        <begin position="128"/>
        <end position="147"/>
    </location>
</feature>
<dbReference type="InterPro" id="IPR050833">
    <property type="entry name" value="Poly_Biosynth_Transport"/>
</dbReference>
<dbReference type="HOGENOM" id="CLU_042154_0_0_10"/>
<evidence type="ECO:0000256" key="2">
    <source>
        <dbReference type="ARBA" id="ARBA00022475"/>
    </source>
</evidence>
<dbReference type="OrthoDB" id="9769862at2"/>
<evidence type="ECO:0000256" key="1">
    <source>
        <dbReference type="ARBA" id="ARBA00004651"/>
    </source>
</evidence>
<feature type="transmembrane region" description="Helical" evidence="6">
    <location>
        <begin position="304"/>
        <end position="325"/>
    </location>
</feature>
<dbReference type="EMBL" id="HG315671">
    <property type="protein sequence ID" value="CDF80233.1"/>
    <property type="molecule type" value="Genomic_DNA"/>
</dbReference>
<feature type="transmembrane region" description="Helical" evidence="6">
    <location>
        <begin position="12"/>
        <end position="33"/>
    </location>
</feature>
<sequence length="444" mass="50460">MKRIINFINDNVLIKVASLNSASVITKIITGFLTSKAIAIFIGPEGLALIGNLRNLVSSIQSFAVLGMYSGVVKYIAEFKNNTVELTKTLSTSFYLGFISTILVSFICYYNAEYINTLIFPTYNDYAYVIRVLAIALPFYSMNMFAFSIMNGFSKYKMLLIINIIGQILGASITLILIYQNRIDGALISVVISESIIFLITFVGVINQRSLIPLIKSSQVSSKYIKFLGSYSTMALFSAIVLPIVAISIRNYIIDNIGYKDAGFWEAMVRISKYYLMFVSSLMSLYILPRFSEIDNVKEFREEVFGFYKTIVPVFGLGLLVIFLLRRFIVAIVFTEEFKPVEDLFLWQLLGDFVKVLSIIISYQFLAKKMFWHYIITEAFSVLILYLTSMYFIDLYGVKGATIAHFVTYVMYYGIILLIFSTSLFGVLPENEIAVEEEDEEKKD</sequence>
<evidence type="ECO:0000256" key="5">
    <source>
        <dbReference type="ARBA" id="ARBA00023136"/>
    </source>
</evidence>
<proteinExistence type="predicted"/>
<dbReference type="PANTHER" id="PTHR30250:SF30">
    <property type="entry name" value="LIPID III FLIPPASE"/>
    <property type="match status" value="1"/>
</dbReference>
<evidence type="ECO:0000256" key="3">
    <source>
        <dbReference type="ARBA" id="ARBA00022692"/>
    </source>
</evidence>
<name>T2KP40_FORAG</name>
<dbReference type="Pfam" id="PF13440">
    <property type="entry name" value="Polysacc_synt_3"/>
    <property type="match status" value="1"/>
</dbReference>
<dbReference type="eggNOG" id="COG2244">
    <property type="taxonomic scope" value="Bacteria"/>
</dbReference>
<keyword evidence="5 6" id="KW-0472">Membrane</keyword>
<feature type="transmembrane region" description="Helical" evidence="6">
    <location>
        <begin position="379"/>
        <end position="398"/>
    </location>
</feature>
<dbReference type="STRING" id="1347342.BN863_25210"/>
<evidence type="ECO:0000313" key="7">
    <source>
        <dbReference type="EMBL" id="CDF80233.1"/>
    </source>
</evidence>
<reference evidence="7 8" key="1">
    <citation type="journal article" date="2013" name="Appl. Environ. Microbiol.">
        <title>The genome of the alga-associated marine flavobacterium Formosa agariphila KMM 3901T reveals a broad potential for degradation of algal polysaccharides.</title>
        <authorList>
            <person name="Mann A.J."/>
            <person name="Hahnke R.L."/>
            <person name="Huang S."/>
            <person name="Werner J."/>
            <person name="Xing P."/>
            <person name="Barbeyron T."/>
            <person name="Huettel B."/>
            <person name="Stueber K."/>
            <person name="Reinhardt R."/>
            <person name="Harder J."/>
            <person name="Gloeckner F.O."/>
            <person name="Amann R.I."/>
            <person name="Teeling H."/>
        </authorList>
    </citation>
    <scope>NUCLEOTIDE SEQUENCE [LARGE SCALE GENOMIC DNA]</scope>
    <source>
        <strain evidence="8">DSM 15362 / KCTC 12365 / LMG 23005 / KMM 3901</strain>
    </source>
</reference>
<accession>T2KP40</accession>
<organism evidence="7 8">
    <name type="scientific">Formosa agariphila (strain DSM 15362 / KCTC 12365 / LMG 23005 / KMM 3901 / M-2Alg 35-1)</name>
    <dbReference type="NCBI Taxonomy" id="1347342"/>
    <lineage>
        <taxon>Bacteria</taxon>
        <taxon>Pseudomonadati</taxon>
        <taxon>Bacteroidota</taxon>
        <taxon>Flavobacteriia</taxon>
        <taxon>Flavobacteriales</taxon>
        <taxon>Flavobacteriaceae</taxon>
        <taxon>Formosa</taxon>
    </lineage>
</organism>
<evidence type="ECO:0000256" key="4">
    <source>
        <dbReference type="ARBA" id="ARBA00022989"/>
    </source>
</evidence>
<keyword evidence="2" id="KW-1003">Cell membrane</keyword>
<dbReference type="PANTHER" id="PTHR30250">
    <property type="entry name" value="PST FAMILY PREDICTED COLANIC ACID TRANSPORTER"/>
    <property type="match status" value="1"/>
</dbReference>
<feature type="transmembrane region" description="Helical" evidence="6">
    <location>
        <begin position="185"/>
        <end position="206"/>
    </location>
</feature>
<dbReference type="CDD" id="cd13125">
    <property type="entry name" value="MATE_like_10"/>
    <property type="match status" value="1"/>
</dbReference>
<feature type="transmembrane region" description="Helical" evidence="6">
    <location>
        <begin position="94"/>
        <end position="112"/>
    </location>
</feature>
<feature type="transmembrane region" description="Helical" evidence="6">
    <location>
        <begin position="159"/>
        <end position="179"/>
    </location>
</feature>
<gene>
    <name evidence="7" type="ORF">BN863_25210</name>
</gene>
<dbReference type="InterPro" id="IPR044550">
    <property type="entry name" value="WzxE"/>
</dbReference>
<keyword evidence="8" id="KW-1185">Reference proteome</keyword>
<keyword evidence="4 6" id="KW-1133">Transmembrane helix</keyword>
<dbReference type="Proteomes" id="UP000016160">
    <property type="component" value="Chromosome"/>
</dbReference>